<evidence type="ECO:0000256" key="1">
    <source>
        <dbReference type="SAM" id="MobiDB-lite"/>
    </source>
</evidence>
<dbReference type="Proteomes" id="UP000064967">
    <property type="component" value="Chromosome"/>
</dbReference>
<evidence type="ECO:0000313" key="2">
    <source>
        <dbReference type="EMBL" id="AKU95776.1"/>
    </source>
</evidence>
<protein>
    <submittedName>
        <fullName evidence="2">Uncharacterized protein</fullName>
    </submittedName>
</protein>
<organism evidence="2 3">
    <name type="scientific">Labilithrix luteola</name>
    <dbReference type="NCBI Taxonomy" id="1391654"/>
    <lineage>
        <taxon>Bacteria</taxon>
        <taxon>Pseudomonadati</taxon>
        <taxon>Myxococcota</taxon>
        <taxon>Polyangia</taxon>
        <taxon>Polyangiales</taxon>
        <taxon>Labilitrichaceae</taxon>
        <taxon>Labilithrix</taxon>
    </lineage>
</organism>
<dbReference type="STRING" id="1391654.AKJ09_02440"/>
<dbReference type="EMBL" id="CP012333">
    <property type="protein sequence ID" value="AKU95776.1"/>
    <property type="molecule type" value="Genomic_DNA"/>
</dbReference>
<feature type="region of interest" description="Disordered" evidence="1">
    <location>
        <begin position="39"/>
        <end position="67"/>
    </location>
</feature>
<feature type="compositionally biased region" description="Low complexity" evidence="1">
    <location>
        <begin position="39"/>
        <end position="53"/>
    </location>
</feature>
<dbReference type="AlphaFoldDB" id="A0A0K1PQX8"/>
<reference evidence="2 3" key="1">
    <citation type="submission" date="2015-08" db="EMBL/GenBank/DDBJ databases">
        <authorList>
            <person name="Babu N.S."/>
            <person name="Beckwith C.J."/>
            <person name="Beseler K.G."/>
            <person name="Brison A."/>
            <person name="Carone J.V."/>
            <person name="Caskin T.P."/>
            <person name="Diamond M."/>
            <person name="Durham M.E."/>
            <person name="Foxe J.M."/>
            <person name="Go M."/>
            <person name="Henderson B.A."/>
            <person name="Jones I.B."/>
            <person name="McGettigan J.A."/>
            <person name="Micheletti S.J."/>
            <person name="Nasrallah M.E."/>
            <person name="Ortiz D."/>
            <person name="Piller C.R."/>
            <person name="Privatt S.R."/>
            <person name="Schneider S.L."/>
            <person name="Sharp S."/>
            <person name="Smith T.C."/>
            <person name="Stanton J.D."/>
            <person name="Ullery H.E."/>
            <person name="Wilson R.J."/>
            <person name="Serrano M.G."/>
            <person name="Buck G."/>
            <person name="Lee V."/>
            <person name="Wang Y."/>
            <person name="Carvalho R."/>
            <person name="Voegtly L."/>
            <person name="Shi R."/>
            <person name="Duckworth R."/>
            <person name="Johnson A."/>
            <person name="Loviza R."/>
            <person name="Walstead R."/>
            <person name="Shah Z."/>
            <person name="Kiflezghi M."/>
            <person name="Wade K."/>
            <person name="Ball S.L."/>
            <person name="Bradley K.W."/>
            <person name="Asai D.J."/>
            <person name="Bowman C.A."/>
            <person name="Russell D.A."/>
            <person name="Pope W.H."/>
            <person name="Jacobs-Sera D."/>
            <person name="Hendrix R.W."/>
            <person name="Hatfull G.F."/>
        </authorList>
    </citation>
    <scope>NUCLEOTIDE SEQUENCE [LARGE SCALE GENOMIC DNA]</scope>
    <source>
        <strain evidence="2 3">DSM 27648</strain>
    </source>
</reference>
<proteinExistence type="predicted"/>
<keyword evidence="3" id="KW-1185">Reference proteome</keyword>
<evidence type="ECO:0000313" key="3">
    <source>
        <dbReference type="Proteomes" id="UP000064967"/>
    </source>
</evidence>
<dbReference type="KEGG" id="llu:AKJ09_02440"/>
<gene>
    <name evidence="2" type="ORF">AKJ09_02440</name>
</gene>
<sequence>MLPSVVRWGAASSFVGLVGLVGLAGLGACSSFGAEDGASESSDASGSDVSSGETSLPDGASTDAEAGPCDTTKLATDTLNCGACGRRCETSCESGMCKPLPLGGPKLSLPTGAHFVVDETSIFVSDLSNIYECATPGFGLACSWTPKLANGRDTFLTPSPLALSPKRLFWGTSSSAMGTTSSLWSSARGPGAASTQSAAPDAFALAANAAATSVLLIDSTNARTVHEFQCTDSTCKELTTVGTNARAITTNGSRICFLGSASQASFGLVCDANGSGTVNLPIDPDSVGVAMAGDSAFVVSPQGVYAAKLGAMPGLQEIGKVGGTGPIVADQKSVYFASNSTIYRCSHTDCSSPSKVSDRPGKVVTELGIAGDYLYFLEADPTVSLLRIPK</sequence>
<dbReference type="PROSITE" id="PS51257">
    <property type="entry name" value="PROKAR_LIPOPROTEIN"/>
    <property type="match status" value="1"/>
</dbReference>
<accession>A0A0K1PQX8</accession>
<name>A0A0K1PQX8_9BACT</name>